<dbReference type="SUPFAM" id="SSF52540">
    <property type="entry name" value="P-loop containing nucleoside triphosphate hydrolases"/>
    <property type="match status" value="1"/>
</dbReference>
<evidence type="ECO:0000256" key="1">
    <source>
        <dbReference type="SAM" id="MobiDB-lite"/>
    </source>
</evidence>
<comment type="caution">
    <text evidence="3">The sequence shown here is derived from an EMBL/GenBank/DDBJ whole genome shotgun (WGS) entry which is preliminary data.</text>
</comment>
<keyword evidence="3" id="KW-0012">Acyltransferase</keyword>
<evidence type="ECO:0000313" key="4">
    <source>
        <dbReference type="Proteomes" id="UP000683360"/>
    </source>
</evidence>
<dbReference type="GO" id="GO:0061630">
    <property type="term" value="F:ubiquitin protein ligase activity"/>
    <property type="evidence" value="ECO:0007669"/>
    <property type="project" value="UniProtKB-EC"/>
</dbReference>
<dbReference type="GO" id="GO:0016887">
    <property type="term" value="F:ATP hydrolysis activity"/>
    <property type="evidence" value="ECO:0007669"/>
    <property type="project" value="InterPro"/>
</dbReference>
<dbReference type="EC" id="2.3.2.27" evidence="3"/>
<feature type="signal peptide" evidence="2">
    <location>
        <begin position="1"/>
        <end position="16"/>
    </location>
</feature>
<dbReference type="EMBL" id="CAJPWZ010003042">
    <property type="protein sequence ID" value="CAG2250171.1"/>
    <property type="molecule type" value="Genomic_DNA"/>
</dbReference>
<keyword evidence="4" id="KW-1185">Reference proteome</keyword>
<evidence type="ECO:0000313" key="3">
    <source>
        <dbReference type="EMBL" id="CAG2250171.1"/>
    </source>
</evidence>
<name>A0A8S3UVN8_MYTED</name>
<evidence type="ECO:0000256" key="2">
    <source>
        <dbReference type="SAM" id="SignalP"/>
    </source>
</evidence>
<keyword evidence="3" id="KW-0808">Transferase</keyword>
<dbReference type="PANTHER" id="PTHR22605">
    <property type="entry name" value="RZ-TYPE DOMAIN-CONTAINING PROTEIN"/>
    <property type="match status" value="1"/>
</dbReference>
<dbReference type="InterPro" id="IPR031248">
    <property type="entry name" value="RNF213"/>
</dbReference>
<feature type="region of interest" description="Disordered" evidence="1">
    <location>
        <begin position="1797"/>
        <end position="1818"/>
    </location>
</feature>
<reference evidence="3" key="1">
    <citation type="submission" date="2021-03" db="EMBL/GenBank/DDBJ databases">
        <authorList>
            <person name="Bekaert M."/>
        </authorList>
    </citation>
    <scope>NUCLEOTIDE SEQUENCE</scope>
</reference>
<dbReference type="OrthoDB" id="6142015at2759"/>
<dbReference type="Proteomes" id="UP000683360">
    <property type="component" value="Unassembled WGS sequence"/>
</dbReference>
<feature type="chain" id="PRO_5035754322" evidence="2">
    <location>
        <begin position="17"/>
        <end position="2166"/>
    </location>
</feature>
<sequence>MKSFTHLVLIIACTFGIDNYDGLVRGKEELIGKYKNWWNNVKKMFGAEDEYKKFLKEDIELAVSAFLPKQFLDYFSDSDSNFEEAVMVLTQMNGSLKQLYHGICKFIGTPFDILFANVLSRHIKKMINHLDGVNKERLGLADYDQLHLAKATIAVYFVVSYDLKIAKTEKNILCEALLPGPDYVTRTCPDVDQIKKAMPSILREVKVSILTFAKRIAAKSDNPSWLFCVPLIHFMLKYSKPFEDVPLEVNHNDAEQKNKWWGIVNIREATRKFKKCLKWDRSLSSFNSAFRTYRTATDLLNNVIQIKETKVIFLAIEIYLTSLHNFQKISDKVEKPENHNYKYDDMWREYKHCRERIVHWLENDLFDNKEFKLWNAAFQLNLPEGGIQSSFTEFLELRFRQTVQEKVSPEKLVQIYCSHAVTFEETVQEILSKAVLKVIESCSSFDWRKNKDGKSNLRLSELLSKVFEKEWGSKSLDNPIQDLEHALMWEPFHIYMELFCENQEAMNLNCQRIMANFYGITKDLIEDLLQGIICVGSLRMLMSRKKQFRKIVPLIKISKPDTILKTLDGRHLELQAFENTYEIVQEFTHLCSKCKADTEPLKYQLKTVITGDINAVSLYTLVDTSILHQQRYLESYQPIIIAFKLLSPQNMQVVPDIVNCCQGSLFMKIWKKKGKEMKKNLGRKLTINEVFNYVWHQTLLDWKILCKQFVSGDLTFTEFNKWFQTRDPDELRKELMFLDSHKNTQWIDERLYQIKNFEILENCIYGAKVIIEVINEFDLKEENFSEIFDISRVTNVEDTSMKRLDRGLLNTCSILKEITKERADCLHELIGCKSLVQWLQKTMKGGLKELQVFVDLASISAGEGDMEIAKVNCLHSATTGYAPLIFNLRQECDTEEFLKKCKDVWNDLDSNPQLPQKLWDTSRQIRWLKSVEEFHGAAEVTTLSQAEAINKRGVYQIGNLTRIPFVENPALSDVIDLQVRHKEGRTSKKDKYYRYEQLHDLQSRLMLVAGKAEQGKDDVERFMLILDSIVRLGSIYVKLISDGCVLFSHWRIRIVCDPDSTVCAFVLFGSDEDSQAIRTRIDEKINDVSLVIQELARFLEQCHNKWLDYIDQTRDIYFGLTYFTVDQMVILQKELVKVGSETVPSPLVYSLLSAVKRGCTKDDLTIAVSSAKTNAIKTVTKGTKSRHIKGGKKDYPKNPHKEMAQKQTDDSLVSITESIFRRLDIKSREAEATNVVKILEQVWETFLTTFSVGVSDYLSIEHLGIILNNLAEQENVNIQRVFANCFSSGVPNLLICPQSEIYKTTLSVYSNDEHSPLPQADEVLICTSNTTLDMVQEGVDTFLFQLLVLGCHRHSSGYIWRKSDMDYYIIESMPLLDMDHSGQRKVGGQLKYIHSCLDILPSVTCRSPRECLDLILNPQNKEAELTEHDILFDSQIFSSETIQRPYRYLRKLMTSPKPVNEASFTRAKGRERNIETETDRLGLHSSRYRRRLETYMKPENSTLFSSPVKTAINHADDNTNCLETLLSHCGIKDPSWSEVYHFVSFLNRQLEDFEASAFCGTAAQKDLPGFSDFVLTCILQMSRDFATRSLVVGEETPMQMMQQHEMNENDIDIIQQYQMRRTWETRCGIPVIIMGETGCGKTRLVKFMCSLQQPPGVDVENMILMKVHGGTKSSDIIRKVRNAEDIASRNIDIHSDELIQRLEQAGLGYHVASDKTTDTIGRVPMRRLVYRVQPLPQSMLPLVWDFGQLTADVEKMYIRQMVLRYIKNGELPSLQNLDGVLSDILTASQDYMRNQNKMTQQRGNIDPESDSDDEIPEVKQQQEVPNCIFRQCKTCSNIARNQALKENVFMMIVCIEMRIPMFLVGKPGSSKSLAKTIVADSMQEMLLRMTSSKPTNSPLSVPEGIIGAFRQCASYQRDKDLERYVSVVVLDEVGLAEDSPRMPLKTLHPLLEDGCIDDENQRNIKRGICCTNRNVLNCIKPLIQPLAESYLDLFQLASAEMREFFRLRDFYRKVIVERYEQPKVDDPDNSPPGLIQACLIGDKISNRLIVVAEKQIVYDKFPIPLINRLEKHFLSLKTMLTSAQLQLTVKLQEWAQKFCEVKVPLHMRHLRPRQDAKKINEAFIGYHADACAAIILHACQEKNCTDENIFDLEEEVLTTLTNKSEF</sequence>
<organism evidence="3 4">
    <name type="scientific">Mytilus edulis</name>
    <name type="common">Blue mussel</name>
    <dbReference type="NCBI Taxonomy" id="6550"/>
    <lineage>
        <taxon>Eukaryota</taxon>
        <taxon>Metazoa</taxon>
        <taxon>Spiralia</taxon>
        <taxon>Lophotrochozoa</taxon>
        <taxon>Mollusca</taxon>
        <taxon>Bivalvia</taxon>
        <taxon>Autobranchia</taxon>
        <taxon>Pteriomorphia</taxon>
        <taxon>Mytilida</taxon>
        <taxon>Mytiloidea</taxon>
        <taxon>Mytilidae</taxon>
        <taxon>Mytilinae</taxon>
        <taxon>Mytilus</taxon>
    </lineage>
</organism>
<gene>
    <name evidence="3" type="ORF">MEDL_61881</name>
</gene>
<protein>
    <submittedName>
        <fullName evidence="3">RNF213</fullName>
        <ecNumber evidence="3">2.3.2.27</ecNumber>
    </submittedName>
</protein>
<keyword evidence="2" id="KW-0732">Signal</keyword>
<accession>A0A8S3UVN8</accession>
<dbReference type="InterPro" id="IPR027417">
    <property type="entry name" value="P-loop_NTPase"/>
</dbReference>
<proteinExistence type="predicted"/>
<dbReference type="PANTHER" id="PTHR22605:SF16">
    <property type="entry name" value="E3 UBIQUITIN-PROTEIN LIGASE RNF213"/>
    <property type="match status" value="1"/>
</dbReference>